<reference evidence="2 3" key="1">
    <citation type="journal article" date="2013" name="Nature">
        <title>The genomes of four tapeworm species reveal adaptations to parasitism.</title>
        <authorList>
            <person name="Tsai I.J."/>
            <person name="Zarowiecki M."/>
            <person name="Holroyd N."/>
            <person name="Garciarrubio A."/>
            <person name="Sanchez-Flores A."/>
            <person name="Brooks K.L."/>
            <person name="Tracey A."/>
            <person name="Bobes R.J."/>
            <person name="Fragoso G."/>
            <person name="Sciutto E."/>
            <person name="Aslett M."/>
            <person name="Beasley H."/>
            <person name="Bennett H.M."/>
            <person name="Cai J."/>
            <person name="Camicia F."/>
            <person name="Clark R."/>
            <person name="Cucher M."/>
            <person name="De Silva N."/>
            <person name="Day T.A."/>
            <person name="Deplazes P."/>
            <person name="Estrada K."/>
            <person name="Fernandez C."/>
            <person name="Holland P.W."/>
            <person name="Hou J."/>
            <person name="Hu S."/>
            <person name="Huckvale T."/>
            <person name="Hung S.S."/>
            <person name="Kamenetzky L."/>
            <person name="Keane J.A."/>
            <person name="Kiss F."/>
            <person name="Koziol U."/>
            <person name="Lambert O."/>
            <person name="Liu K."/>
            <person name="Luo X."/>
            <person name="Luo Y."/>
            <person name="Macchiaroli N."/>
            <person name="Nichol S."/>
            <person name="Paps J."/>
            <person name="Parkinson J."/>
            <person name="Pouchkina-Stantcheva N."/>
            <person name="Riddiford N."/>
            <person name="Rosenzvit M."/>
            <person name="Salinas G."/>
            <person name="Wasmuth J.D."/>
            <person name="Zamanian M."/>
            <person name="Zheng Y."/>
            <person name="Cai X."/>
            <person name="Soberon X."/>
            <person name="Olson P.D."/>
            <person name="Laclette J.P."/>
            <person name="Brehm K."/>
            <person name="Berriman M."/>
            <person name="Garciarrubio A."/>
            <person name="Bobes R.J."/>
            <person name="Fragoso G."/>
            <person name="Sanchez-Flores A."/>
            <person name="Estrada K."/>
            <person name="Cevallos M.A."/>
            <person name="Morett E."/>
            <person name="Gonzalez V."/>
            <person name="Portillo T."/>
            <person name="Ochoa-Leyva A."/>
            <person name="Jose M.V."/>
            <person name="Sciutto E."/>
            <person name="Landa A."/>
            <person name="Jimenez L."/>
            <person name="Valdes V."/>
            <person name="Carrero J.C."/>
            <person name="Larralde C."/>
            <person name="Morales-Montor J."/>
            <person name="Limon-Lason J."/>
            <person name="Soberon X."/>
            <person name="Laclette J.P."/>
        </authorList>
    </citation>
    <scope>NUCLEOTIDE SEQUENCE [LARGE SCALE GENOMIC DNA]</scope>
</reference>
<dbReference type="EMBL" id="LK028590">
    <property type="protein sequence ID" value="CDS23307.1"/>
    <property type="molecule type" value="Genomic_DNA"/>
</dbReference>
<dbReference type="Proteomes" id="UP000492820">
    <property type="component" value="Unassembled WGS sequence"/>
</dbReference>
<organism evidence="2">
    <name type="scientific">Echinococcus granulosus</name>
    <name type="common">Hydatid tapeworm</name>
    <dbReference type="NCBI Taxonomy" id="6210"/>
    <lineage>
        <taxon>Eukaryota</taxon>
        <taxon>Metazoa</taxon>
        <taxon>Spiralia</taxon>
        <taxon>Lophotrochozoa</taxon>
        <taxon>Platyhelminthes</taxon>
        <taxon>Cestoda</taxon>
        <taxon>Eucestoda</taxon>
        <taxon>Cyclophyllidea</taxon>
        <taxon>Taeniidae</taxon>
        <taxon>Echinococcus</taxon>
        <taxon>Echinococcus granulosus group</taxon>
    </lineage>
</organism>
<evidence type="ECO:0000313" key="2">
    <source>
        <dbReference type="EMBL" id="CDS23307.1"/>
    </source>
</evidence>
<reference evidence="2" key="2">
    <citation type="submission" date="2014-06" db="EMBL/GenBank/DDBJ databases">
        <authorList>
            <person name="Aslett M."/>
        </authorList>
    </citation>
    <scope>NUCLEOTIDE SEQUENCE</scope>
</reference>
<protein>
    <submittedName>
        <fullName evidence="2 4">Uncharacterized protein</fullName>
    </submittedName>
</protein>
<evidence type="ECO:0000313" key="4">
    <source>
        <dbReference type="WBParaSite" id="EgrG_002038600"/>
    </source>
</evidence>
<dbReference type="WBParaSite" id="EgrG_002038600">
    <property type="protein sequence ID" value="EgrG_002038600"/>
    <property type="gene ID" value="EgrG_002038600"/>
</dbReference>
<evidence type="ECO:0000256" key="1">
    <source>
        <dbReference type="SAM" id="MobiDB-lite"/>
    </source>
</evidence>
<name>A0A068X051_ECHGR</name>
<reference evidence="4" key="3">
    <citation type="submission" date="2020-10" db="UniProtKB">
        <authorList>
            <consortium name="WormBaseParasite"/>
        </authorList>
    </citation>
    <scope>IDENTIFICATION</scope>
</reference>
<dbReference type="AlphaFoldDB" id="A0A068X051"/>
<accession>A0A068X051</accession>
<sequence length="230" mass="26144">MSASSERFLTIGGNTYEIAGHARPLFTILDRGSRCHPQESLTLGGNGLSVSSTLSLNIFDEKVTTFVVPSEEADETHLRVVCCEEERQTNWTATQEKQVFSTPIRVFHRDTRDIGRAEAEKIDEEKEKQEEEEEEEEKMQEKEGEKKQEEEESEKENNVRLAEHSRSLRYPRRNRAVPGAPINLPFASLPLHSWPRSMVKICAMEETVMSSFVIAMPPFGKTQNYPTNAG</sequence>
<feature type="region of interest" description="Disordered" evidence="1">
    <location>
        <begin position="118"/>
        <end position="167"/>
    </location>
</feature>
<gene>
    <name evidence="2" type="ORF">EgrG_002038600</name>
</gene>
<evidence type="ECO:0000313" key="3">
    <source>
        <dbReference type="Proteomes" id="UP000492820"/>
    </source>
</evidence>
<proteinExistence type="predicted"/>
<feature type="compositionally biased region" description="Basic and acidic residues" evidence="1">
    <location>
        <begin position="139"/>
        <end position="166"/>
    </location>
</feature>
<feature type="compositionally biased region" description="Basic and acidic residues" evidence="1">
    <location>
        <begin position="118"/>
        <end position="129"/>
    </location>
</feature>